<evidence type="ECO:0000256" key="2">
    <source>
        <dbReference type="SAM" id="MobiDB-lite"/>
    </source>
</evidence>
<gene>
    <name evidence="3" type="ORF">TTHERM_01299670</name>
</gene>
<feature type="compositionally biased region" description="Basic and acidic residues" evidence="2">
    <location>
        <begin position="712"/>
        <end position="722"/>
    </location>
</feature>
<feature type="compositionally biased region" description="Basic and acidic residues" evidence="2">
    <location>
        <begin position="394"/>
        <end position="408"/>
    </location>
</feature>
<dbReference type="STRING" id="312017.Q24BB0"/>
<dbReference type="KEGG" id="tet:TTHERM_01299670"/>
<feature type="compositionally biased region" description="Low complexity" evidence="2">
    <location>
        <begin position="359"/>
        <end position="371"/>
    </location>
</feature>
<feature type="compositionally biased region" description="Polar residues" evidence="2">
    <location>
        <begin position="576"/>
        <end position="587"/>
    </location>
</feature>
<keyword evidence="4" id="KW-1185">Reference proteome</keyword>
<protein>
    <submittedName>
        <fullName evidence="3">Uncharacterized protein</fullName>
    </submittedName>
</protein>
<accession>Q24BB0</accession>
<reference evidence="4" key="1">
    <citation type="journal article" date="2006" name="PLoS Biol.">
        <title>Macronuclear genome sequence of the ciliate Tetrahymena thermophila, a model eukaryote.</title>
        <authorList>
            <person name="Eisen J.A."/>
            <person name="Coyne R.S."/>
            <person name="Wu M."/>
            <person name="Wu D."/>
            <person name="Thiagarajan M."/>
            <person name="Wortman J.R."/>
            <person name="Badger J.H."/>
            <person name="Ren Q."/>
            <person name="Amedeo P."/>
            <person name="Jones K.M."/>
            <person name="Tallon L.J."/>
            <person name="Delcher A.L."/>
            <person name="Salzberg S.L."/>
            <person name="Silva J.C."/>
            <person name="Haas B.J."/>
            <person name="Majoros W.H."/>
            <person name="Farzad M."/>
            <person name="Carlton J.M."/>
            <person name="Smith R.K. Jr."/>
            <person name="Garg J."/>
            <person name="Pearlman R.E."/>
            <person name="Karrer K.M."/>
            <person name="Sun L."/>
            <person name="Manning G."/>
            <person name="Elde N.C."/>
            <person name="Turkewitz A.P."/>
            <person name="Asai D.J."/>
            <person name="Wilkes D.E."/>
            <person name="Wang Y."/>
            <person name="Cai H."/>
            <person name="Collins K."/>
            <person name="Stewart B.A."/>
            <person name="Lee S.R."/>
            <person name="Wilamowska K."/>
            <person name="Weinberg Z."/>
            <person name="Ruzzo W.L."/>
            <person name="Wloga D."/>
            <person name="Gaertig J."/>
            <person name="Frankel J."/>
            <person name="Tsao C.-C."/>
            <person name="Gorovsky M.A."/>
            <person name="Keeling P.J."/>
            <person name="Waller R.F."/>
            <person name="Patron N.J."/>
            <person name="Cherry J.M."/>
            <person name="Stover N.A."/>
            <person name="Krieger C.J."/>
            <person name="del Toro C."/>
            <person name="Ryder H.F."/>
            <person name="Williamson S.C."/>
            <person name="Barbeau R.A."/>
            <person name="Hamilton E.P."/>
            <person name="Orias E."/>
        </authorList>
    </citation>
    <scope>NUCLEOTIDE SEQUENCE [LARGE SCALE GENOMIC DNA]</scope>
    <source>
        <strain evidence="4">SB210</strain>
    </source>
</reference>
<proteinExistence type="predicted"/>
<dbReference type="HOGENOM" id="CLU_374508_0_0_1"/>
<feature type="region of interest" description="Disordered" evidence="2">
    <location>
        <begin position="291"/>
        <end position="340"/>
    </location>
</feature>
<feature type="compositionally biased region" description="Polar residues" evidence="2">
    <location>
        <begin position="477"/>
        <end position="487"/>
    </location>
</feature>
<evidence type="ECO:0000256" key="1">
    <source>
        <dbReference type="SAM" id="Coils"/>
    </source>
</evidence>
<feature type="region of interest" description="Disordered" evidence="2">
    <location>
        <begin position="1"/>
        <end position="24"/>
    </location>
</feature>
<feature type="compositionally biased region" description="Low complexity" evidence="2">
    <location>
        <begin position="733"/>
        <end position="742"/>
    </location>
</feature>
<feature type="compositionally biased region" description="Polar residues" evidence="2">
    <location>
        <begin position="627"/>
        <end position="651"/>
    </location>
</feature>
<feature type="region of interest" description="Disordered" evidence="2">
    <location>
        <begin position="359"/>
        <end position="446"/>
    </location>
</feature>
<organism evidence="3 4">
    <name type="scientific">Tetrahymena thermophila (strain SB210)</name>
    <dbReference type="NCBI Taxonomy" id="312017"/>
    <lineage>
        <taxon>Eukaryota</taxon>
        <taxon>Sar</taxon>
        <taxon>Alveolata</taxon>
        <taxon>Ciliophora</taxon>
        <taxon>Intramacronucleata</taxon>
        <taxon>Oligohymenophorea</taxon>
        <taxon>Hymenostomatida</taxon>
        <taxon>Tetrahymenina</taxon>
        <taxon>Tetrahymenidae</taxon>
        <taxon>Tetrahymena</taxon>
    </lineage>
</organism>
<dbReference type="AlphaFoldDB" id="Q24BB0"/>
<dbReference type="InParanoid" id="Q24BB0"/>
<name>Q24BB0_TETTS</name>
<feature type="compositionally biased region" description="Acidic residues" evidence="2">
    <location>
        <begin position="589"/>
        <end position="601"/>
    </location>
</feature>
<feature type="compositionally biased region" description="Low complexity" evidence="2">
    <location>
        <begin position="564"/>
        <end position="575"/>
    </location>
</feature>
<sequence length="742" mass="87519">MSSQYETENNTIQNEKSNFTSVNSDTSQQQCRAYIVMLKKTIKELHSMLKIRLKVEFPDSIQTLNQLNEKLLSFSEIGTEVENLYQDLLEQSKIYKEGLQKAQKYDKLVLRLQEIEQAYKQQNEELMQKTKQLEEESQEKQQKITQISSELIQKMEEASNFKIKCETIENDLKLKTSEINRITIERDNIKRQSQNLNSLLKQVNEEKEVKTQKMQSMVEEKIEDLKEELNRVKDYYQKKIFDKDNMIEKLERELQLTKKELELNAEFTFLQSSMSNSAFQSYNTQNVFQNQQNQKPHNSSNAPLPKSSQPSSTKNKKEEAFQTVNTSKSKQQKQTNQRQNENQFIGDDLDDEIEAFQVKQQNKKNQQIEQTEQTDRSRQTQITSKLESPFTRHSTREDNALRSSREGKIMNLSSIQNNHQFQEEEDEDTLAQLSDNSEECNDKKQFSAQIKQQNLNNSVSKQQKNNLNTSRSSAYNEISKQKNNQYNDHSDLDQEEEEESVQENIRFKHNKQNNFQDNSDQEEDDQENEIDEDDDEKQDGDDDNHYENQQKIINSDKLQKNQKDQQFLQKQLQDLSSNEDNSISGEINVNDEEFSENDSIDQEVKRRLQIKQSENKNKKQFDNQKNILSTNRSFDSSSKTQSNYSTHQPQKVSKFEDQDFKNENQIKNSSQNINNILSHKRNQSYEKQNSELDSDESMVRNAEQIRAIQKKKNQEKFEENKKKLMLAKKQSQEQDQQTSEDD</sequence>
<feature type="compositionally biased region" description="Low complexity" evidence="2">
    <location>
        <begin position="322"/>
        <end position="340"/>
    </location>
</feature>
<dbReference type="OMA" id="ENIRFKH"/>
<dbReference type="Proteomes" id="UP000009168">
    <property type="component" value="Unassembled WGS sequence"/>
</dbReference>
<evidence type="ECO:0000313" key="3">
    <source>
        <dbReference type="EMBL" id="EAS05061.1"/>
    </source>
</evidence>
<feature type="coiled-coil region" evidence="1">
    <location>
        <begin position="186"/>
        <end position="260"/>
    </location>
</feature>
<feature type="compositionally biased region" description="Polar residues" evidence="2">
    <location>
        <begin position="411"/>
        <end position="420"/>
    </location>
</feature>
<evidence type="ECO:0000313" key="4">
    <source>
        <dbReference type="Proteomes" id="UP000009168"/>
    </source>
</evidence>
<dbReference type="RefSeq" id="XP_001025306.1">
    <property type="nucleotide sequence ID" value="XM_001025306.1"/>
</dbReference>
<feature type="compositionally biased region" description="Basic and acidic residues" evidence="2">
    <location>
        <begin position="653"/>
        <end position="664"/>
    </location>
</feature>
<dbReference type="EMBL" id="GG662422">
    <property type="protein sequence ID" value="EAS05061.1"/>
    <property type="molecule type" value="Genomic_DNA"/>
</dbReference>
<feature type="coiled-coil region" evidence="1">
    <location>
        <begin position="105"/>
        <end position="150"/>
    </location>
</feature>
<feature type="region of interest" description="Disordered" evidence="2">
    <location>
        <begin position="452"/>
        <end position="471"/>
    </location>
</feature>
<feature type="compositionally biased region" description="Polar residues" evidence="2">
    <location>
        <begin position="295"/>
        <end position="313"/>
    </location>
</feature>
<keyword evidence="1" id="KW-0175">Coiled coil</keyword>
<feature type="compositionally biased region" description="Low complexity" evidence="2">
    <location>
        <begin position="665"/>
        <end position="675"/>
    </location>
</feature>
<dbReference type="GeneID" id="7824312"/>
<feature type="region of interest" description="Disordered" evidence="2">
    <location>
        <begin position="477"/>
        <end position="742"/>
    </location>
</feature>
<feature type="compositionally biased region" description="Basic and acidic residues" evidence="2">
    <location>
        <begin position="613"/>
        <end position="622"/>
    </location>
</feature>
<dbReference type="OrthoDB" id="305588at2759"/>
<feature type="compositionally biased region" description="Acidic residues" evidence="2">
    <location>
        <begin position="519"/>
        <end position="542"/>
    </location>
</feature>
<dbReference type="eggNOG" id="ENOG502T19Z">
    <property type="taxonomic scope" value="Eukaryota"/>
</dbReference>